<accession>A0A3S0VNE6</accession>
<evidence type="ECO:0000256" key="1">
    <source>
        <dbReference type="ARBA" id="ARBA00006625"/>
    </source>
</evidence>
<dbReference type="InterPro" id="IPR029132">
    <property type="entry name" value="CBAH/NAAA_C"/>
</dbReference>
<dbReference type="InterPro" id="IPR029055">
    <property type="entry name" value="Ntn_hydrolases_N"/>
</dbReference>
<dbReference type="AlphaFoldDB" id="A0A3S0VNE6"/>
<sequence length="354" mass="39365">MVLSSILPVKKGILFMPKQFYLQSGLIISLACHLFSPQAISCTRVFWNNNEVAKVAARSTDLFTQDSPLIKAYPRGTEHQGEAGSNSLKWKSRYGNVVVTEFHTNAASDGINEKGLSVHLLYLADTKYPETDPSKPQISNVLWSQYLLDNYATVNEALNGMKDLQIVATEVHNKIWPLHLTMEDASGDSAVVEYVNGKMQVYHGPQYQIMTNEPAYDIQLANLKRYRGFGGHLPLPGDPDPLSRFVRVATFLKTLPKPSTDLDVLAGVLSVMRTAMVPFGAVDTSGNKTEDAWATRWITLSDLTHKIYYFSSTTAPNILWIDLNKINFAEGEPVLSIDPSKIELEGDISKKLMP</sequence>
<dbReference type="Pfam" id="PF02275">
    <property type="entry name" value="CBAH"/>
    <property type="match status" value="1"/>
</dbReference>
<dbReference type="Proteomes" id="UP000288012">
    <property type="component" value="Unassembled WGS sequence"/>
</dbReference>
<evidence type="ECO:0000259" key="3">
    <source>
        <dbReference type="Pfam" id="PF02275"/>
    </source>
</evidence>
<name>A0A3S0VNE6_9GAMM</name>
<evidence type="ECO:0000313" key="4">
    <source>
        <dbReference type="EMBL" id="RUQ88682.1"/>
    </source>
</evidence>
<dbReference type="PANTHER" id="PTHR35527">
    <property type="entry name" value="CHOLOYLGLYCINE HYDROLASE"/>
    <property type="match status" value="1"/>
</dbReference>
<evidence type="ECO:0000313" key="5">
    <source>
        <dbReference type="Proteomes" id="UP000288012"/>
    </source>
</evidence>
<keyword evidence="2 4" id="KW-0378">Hydrolase</keyword>
<dbReference type="GO" id="GO:0016787">
    <property type="term" value="F:hydrolase activity"/>
    <property type="evidence" value="ECO:0007669"/>
    <property type="project" value="UniProtKB-KW"/>
</dbReference>
<proteinExistence type="inferred from homology"/>
<evidence type="ECO:0000256" key="2">
    <source>
        <dbReference type="ARBA" id="ARBA00022801"/>
    </source>
</evidence>
<dbReference type="PANTHER" id="PTHR35527:SF2">
    <property type="entry name" value="HYDROLASE"/>
    <property type="match status" value="1"/>
</dbReference>
<reference evidence="4 5" key="1">
    <citation type="submission" date="2018-12" db="EMBL/GenBank/DDBJ databases">
        <title>Legionella sp,whole genome shotgun sequence.</title>
        <authorList>
            <person name="Wu H."/>
        </authorList>
    </citation>
    <scope>NUCLEOTIDE SEQUENCE [LARGE SCALE GENOMIC DNA]</scope>
    <source>
        <strain evidence="5">km714</strain>
    </source>
</reference>
<keyword evidence="5" id="KW-1185">Reference proteome</keyword>
<protein>
    <submittedName>
        <fullName evidence="4">Linear amide C-N hydrolase</fullName>
    </submittedName>
</protein>
<dbReference type="EMBL" id="RZGR01000011">
    <property type="protein sequence ID" value="RUQ88682.1"/>
    <property type="molecule type" value="Genomic_DNA"/>
</dbReference>
<dbReference type="Gene3D" id="3.60.60.10">
    <property type="entry name" value="Penicillin V Acylase, Chain A"/>
    <property type="match status" value="1"/>
</dbReference>
<dbReference type="SUPFAM" id="SSF56235">
    <property type="entry name" value="N-terminal nucleophile aminohydrolases (Ntn hydrolases)"/>
    <property type="match status" value="1"/>
</dbReference>
<dbReference type="InterPro" id="IPR052193">
    <property type="entry name" value="Peptidase_C59"/>
</dbReference>
<comment type="caution">
    <text evidence="4">The sequence shown here is derived from an EMBL/GenBank/DDBJ whole genome shotgun (WGS) entry which is preliminary data.</text>
</comment>
<organism evidence="4 5">
    <name type="scientific">Legionella septentrionalis</name>
    <dbReference type="NCBI Taxonomy" id="2498109"/>
    <lineage>
        <taxon>Bacteria</taxon>
        <taxon>Pseudomonadati</taxon>
        <taxon>Pseudomonadota</taxon>
        <taxon>Gammaproteobacteria</taxon>
        <taxon>Legionellales</taxon>
        <taxon>Legionellaceae</taxon>
        <taxon>Legionella</taxon>
    </lineage>
</organism>
<gene>
    <name evidence="4" type="ORF">EKM59_05065</name>
</gene>
<feature type="domain" description="Choloylglycine hydrolase/NAAA C-terminal" evidence="3">
    <location>
        <begin position="42"/>
        <end position="331"/>
    </location>
</feature>
<comment type="similarity">
    <text evidence="1">Belongs to the peptidase C59 family.</text>
</comment>